<keyword evidence="4" id="KW-0574">Periplasm</keyword>
<dbReference type="PANTHER" id="PTHR30222">
    <property type="entry name" value="SPERMIDINE/PUTRESCINE-BINDING PERIPLASMIC PROTEIN"/>
    <property type="match status" value="1"/>
</dbReference>
<evidence type="ECO:0000313" key="7">
    <source>
        <dbReference type="Proteomes" id="UP000243605"/>
    </source>
</evidence>
<dbReference type="EMBL" id="FOIT01000001">
    <property type="protein sequence ID" value="SEV80173.1"/>
    <property type="molecule type" value="Genomic_DNA"/>
</dbReference>
<feature type="binding site" evidence="5">
    <location>
        <position position="43"/>
    </location>
    <ligand>
        <name>spermidine</name>
        <dbReference type="ChEBI" id="CHEBI:57834"/>
    </ligand>
</feature>
<dbReference type="PRINTS" id="PR00909">
    <property type="entry name" value="SPERMDNBNDNG"/>
</dbReference>
<proteinExistence type="predicted"/>
<dbReference type="RefSeq" id="WP_091472623.1">
    <property type="nucleotide sequence ID" value="NZ_FOIT01000001.1"/>
</dbReference>
<dbReference type="CDD" id="cd13663">
    <property type="entry name" value="PBP2_PotD_PotF_like_2"/>
    <property type="match status" value="1"/>
</dbReference>
<dbReference type="GO" id="GO:0015846">
    <property type="term" value="P:polyamine transport"/>
    <property type="evidence" value="ECO:0007669"/>
    <property type="project" value="InterPro"/>
</dbReference>
<feature type="binding site" evidence="5">
    <location>
        <position position="91"/>
    </location>
    <ligand>
        <name>spermidine</name>
        <dbReference type="ChEBI" id="CHEBI:57834"/>
    </ligand>
</feature>
<dbReference type="Gene3D" id="3.40.190.10">
    <property type="entry name" value="Periplasmic binding protein-like II"/>
    <property type="match status" value="2"/>
</dbReference>
<name>A0A662Z2C3_9STAP</name>
<dbReference type="InterPro" id="IPR006059">
    <property type="entry name" value="SBP"/>
</dbReference>
<dbReference type="AlphaFoldDB" id="A0A662Z2C3"/>
<evidence type="ECO:0000256" key="1">
    <source>
        <dbReference type="ARBA" id="ARBA00004418"/>
    </source>
</evidence>
<sequence length="355" mass="40437">MKQIYLLLTLSLIIGIGALLSTRFIEPPLGEGDSAIHIFNWGEYIDPDLLDQFTEETGIRVVYETFDSNEAMLVKINQGGTSYDLAIPSEYMVEKMQERDMLIEIDHEQLPNLEHIGEQFLGLDFDPENKYSVPYFWGTVGVLFHPDKTDLDFTEWDMLWDESLRNEILLVDSAREVMGFSLNSMGESLNETDPDKLDAAFQKLVELAPNIRGVVGDEIMQMMINNESIAAVIWSGSARDVMWENEELDYVVPEGGSNLWFDTFVIPETANNIDGAHQFINFMLDPENAAQNADYVGYSTPNDAGLLLLDESEQEDTRFYPTDAQQETLEVYKNLGLENLGIYNELFLKFKMNLE</sequence>
<reference evidence="6" key="1">
    <citation type="submission" date="2016-10" db="EMBL/GenBank/DDBJ databases">
        <authorList>
            <person name="Varghese N."/>
            <person name="Submissions S."/>
        </authorList>
    </citation>
    <scope>NUCLEOTIDE SEQUENCE [LARGE SCALE GENOMIC DNA]</scope>
    <source>
        <strain evidence="6">IBRC-M10081</strain>
    </source>
</reference>
<gene>
    <name evidence="6" type="ORF">SAMN05192557_0062</name>
</gene>
<organism evidence="6 7">
    <name type="scientific">Aliicoccus persicus</name>
    <dbReference type="NCBI Taxonomy" id="930138"/>
    <lineage>
        <taxon>Bacteria</taxon>
        <taxon>Bacillati</taxon>
        <taxon>Bacillota</taxon>
        <taxon>Bacilli</taxon>
        <taxon>Bacillales</taxon>
        <taxon>Staphylococcaceae</taxon>
        <taxon>Aliicoccus</taxon>
    </lineage>
</organism>
<dbReference type="InterPro" id="IPR001188">
    <property type="entry name" value="Sperm_putr-bd"/>
</dbReference>
<evidence type="ECO:0000256" key="3">
    <source>
        <dbReference type="ARBA" id="ARBA00022729"/>
    </source>
</evidence>
<dbReference type="SUPFAM" id="SSF53850">
    <property type="entry name" value="Periplasmic binding protein-like II"/>
    <property type="match status" value="1"/>
</dbReference>
<keyword evidence="2" id="KW-0813">Transport</keyword>
<dbReference type="Pfam" id="PF13416">
    <property type="entry name" value="SBP_bac_8"/>
    <property type="match status" value="1"/>
</dbReference>
<accession>A0A662Z2C3</accession>
<keyword evidence="3" id="KW-0732">Signal</keyword>
<evidence type="ECO:0000313" key="6">
    <source>
        <dbReference type="EMBL" id="SEV80173.1"/>
    </source>
</evidence>
<evidence type="ECO:0000256" key="5">
    <source>
        <dbReference type="PIRSR" id="PIRSR019574-1"/>
    </source>
</evidence>
<dbReference type="PANTHER" id="PTHR30222:SF17">
    <property type="entry name" value="SPERMIDINE_PUTRESCINE-BINDING PERIPLASMIC PROTEIN"/>
    <property type="match status" value="1"/>
</dbReference>
<keyword evidence="7" id="KW-1185">Reference proteome</keyword>
<evidence type="ECO:0000256" key="4">
    <source>
        <dbReference type="ARBA" id="ARBA00022764"/>
    </source>
</evidence>
<dbReference type="OrthoDB" id="9769319at2"/>
<comment type="subcellular location">
    <subcellularLocation>
        <location evidence="1">Periplasm</location>
    </subcellularLocation>
</comment>
<dbReference type="GO" id="GO:0042597">
    <property type="term" value="C:periplasmic space"/>
    <property type="evidence" value="ECO:0007669"/>
    <property type="project" value="UniProtKB-SubCell"/>
</dbReference>
<protein>
    <submittedName>
        <fullName evidence="6">Spermidine/putrescine transport system substrate-binding protein</fullName>
    </submittedName>
</protein>
<evidence type="ECO:0000256" key="2">
    <source>
        <dbReference type="ARBA" id="ARBA00022448"/>
    </source>
</evidence>
<dbReference type="PIRSF" id="PIRSF019574">
    <property type="entry name" value="Periplasmic_polyamine_BP"/>
    <property type="match status" value="1"/>
</dbReference>
<dbReference type="Proteomes" id="UP000243605">
    <property type="component" value="Unassembled WGS sequence"/>
</dbReference>
<dbReference type="GO" id="GO:0019808">
    <property type="term" value="F:polyamine binding"/>
    <property type="evidence" value="ECO:0007669"/>
    <property type="project" value="InterPro"/>
</dbReference>